<evidence type="ECO:0000259" key="5">
    <source>
        <dbReference type="PROSITE" id="PS50975"/>
    </source>
</evidence>
<reference evidence="7 9" key="2">
    <citation type="journal article" date="2019" name="Nat. Microbiol.">
        <title>Wide diversity of methane and short-chain alkane metabolisms in uncultured archaea.</title>
        <authorList>
            <person name="Borrel G."/>
            <person name="Adam P.S."/>
            <person name="McKay L.J."/>
            <person name="Chen L.X."/>
            <person name="Sierra-Garcia I.N."/>
            <person name="Sieber C.M."/>
            <person name="Letourneur Q."/>
            <person name="Ghozlane A."/>
            <person name="Andersen G.L."/>
            <person name="Li W.J."/>
            <person name="Hallam S.J."/>
            <person name="Muyzer G."/>
            <person name="de Oliveira V.M."/>
            <person name="Inskeep W.P."/>
            <person name="Banfield J.F."/>
            <person name="Gribaldo S."/>
        </authorList>
    </citation>
    <scope>NUCLEOTIDE SEQUENCE [LARGE SCALE GENOMIC DNA]</scope>
    <source>
        <strain evidence="7">NM4</strain>
    </source>
</reference>
<feature type="domain" description="ATP-grasp" evidence="5">
    <location>
        <begin position="29"/>
        <end position="65"/>
    </location>
</feature>
<dbReference type="InterPro" id="IPR011761">
    <property type="entry name" value="ATP-grasp"/>
</dbReference>
<accession>A0A429GVP6</accession>
<evidence type="ECO:0000256" key="2">
    <source>
        <dbReference type="ARBA" id="ARBA00022741"/>
    </source>
</evidence>
<dbReference type="PROSITE" id="PS50975">
    <property type="entry name" value="ATP_GRASP"/>
    <property type="match status" value="1"/>
</dbReference>
<reference evidence="6 8" key="1">
    <citation type="submission" date="2018-10" db="EMBL/GenBank/DDBJ databases">
        <title>Co-occurring genomic capacity for anaerobic methane metabolism and dissimilatory sulfite reduction discovered in the Korarchaeota.</title>
        <authorList>
            <person name="Mckay L.J."/>
            <person name="Dlakic M."/>
            <person name="Fields M.W."/>
            <person name="Delmont T.O."/>
            <person name="Eren A.M."/>
            <person name="Jay Z.J."/>
            <person name="Klingelsmith K.B."/>
            <person name="Rusch D.B."/>
            <person name="Inskeep W.P."/>
        </authorList>
    </citation>
    <scope>NUCLEOTIDE SEQUENCE [LARGE SCALE GENOMIC DNA]</scope>
    <source>
        <strain evidence="6 8">MDKW</strain>
    </source>
</reference>
<dbReference type="GO" id="GO:0046872">
    <property type="term" value="F:metal ion binding"/>
    <property type="evidence" value="ECO:0007669"/>
    <property type="project" value="InterPro"/>
</dbReference>
<comment type="caution">
    <text evidence="6">The sequence shown here is derived from an EMBL/GenBank/DDBJ whole genome shotgun (WGS) entry which is preliminary data.</text>
</comment>
<dbReference type="FunFam" id="3.30.1490.20:FF:000020">
    <property type="entry name" value="Protein lysine acetyltransferase"/>
    <property type="match status" value="1"/>
</dbReference>
<keyword evidence="3 4" id="KW-0067">ATP-binding</keyword>
<evidence type="ECO:0000313" key="8">
    <source>
        <dbReference type="Proteomes" id="UP000277582"/>
    </source>
</evidence>
<dbReference type="GO" id="GO:0005524">
    <property type="term" value="F:ATP binding"/>
    <property type="evidence" value="ECO:0007669"/>
    <property type="project" value="UniProtKB-UniRule"/>
</dbReference>
<dbReference type="Pfam" id="PF13549">
    <property type="entry name" value="ATP-grasp_5"/>
    <property type="match status" value="1"/>
</dbReference>
<proteinExistence type="predicted"/>
<dbReference type="RefSeq" id="WP_125670405.1">
    <property type="nucleotide sequence ID" value="NZ_RCOS01000027.1"/>
</dbReference>
<dbReference type="PANTHER" id="PTHR43334">
    <property type="entry name" value="ACETATE--COA LIGASE [ADP-FORMING]"/>
    <property type="match status" value="1"/>
</dbReference>
<sequence length="235" mass="25995">MTQVSKIVPEEIGIALKEGRKLLLEHEAKNLVSRYGIPVTKIRVAKNEEEAVRIAEEIGFPVVLKIVSQDIVHKSDVGGVLVGIKNEDEVRAGFRKIMENVRKNKPNARIEGIAVQEYAPKGVEVIIGLIRDPQFGPAVMFGLGGIFVEIFKDVSFRIAPLTERDADEMIREIKGYPLLSGYRGSEPVDINSLKKALIAVGKMGLEIEEIAEMDLNPVMAYPNGIKVVDARILLR</sequence>
<evidence type="ECO:0000313" key="7">
    <source>
        <dbReference type="EMBL" id="RZN58331.1"/>
    </source>
</evidence>
<dbReference type="Gene3D" id="3.30.470.20">
    <property type="entry name" value="ATP-grasp fold, B domain"/>
    <property type="match status" value="1"/>
</dbReference>
<dbReference type="Gene3D" id="3.30.1490.20">
    <property type="entry name" value="ATP-grasp fold, A domain"/>
    <property type="match status" value="1"/>
</dbReference>
<organism evidence="6 8">
    <name type="scientific">Candidatus Methanodesulfokora washburnensis</name>
    <dbReference type="NCBI Taxonomy" id="2478471"/>
    <lineage>
        <taxon>Archaea</taxon>
        <taxon>Thermoproteota</taxon>
        <taxon>Candidatus Korarchaeia</taxon>
        <taxon>Candidatus Korarchaeia incertae sedis</taxon>
        <taxon>Candidatus Methanodesulfokora</taxon>
    </lineage>
</organism>
<dbReference type="EMBL" id="RCOS01000027">
    <property type="protein sequence ID" value="RSN77791.1"/>
    <property type="molecule type" value="Genomic_DNA"/>
</dbReference>
<evidence type="ECO:0000256" key="3">
    <source>
        <dbReference type="ARBA" id="ARBA00022840"/>
    </source>
</evidence>
<dbReference type="EMBL" id="RXII01000120">
    <property type="protein sequence ID" value="RZN58331.1"/>
    <property type="molecule type" value="Genomic_DNA"/>
</dbReference>
<protein>
    <submittedName>
        <fullName evidence="6">Acetyl-CoA synthetase</fullName>
    </submittedName>
</protein>
<dbReference type="SUPFAM" id="SSF56059">
    <property type="entry name" value="Glutathione synthetase ATP-binding domain-like"/>
    <property type="match status" value="1"/>
</dbReference>
<evidence type="ECO:0000256" key="4">
    <source>
        <dbReference type="PROSITE-ProRule" id="PRU00409"/>
    </source>
</evidence>
<gene>
    <name evidence="6" type="ORF">D6D85_02065</name>
    <name evidence="7" type="ORF">EF810_07705</name>
</gene>
<evidence type="ECO:0000256" key="1">
    <source>
        <dbReference type="ARBA" id="ARBA00022598"/>
    </source>
</evidence>
<dbReference type="Proteomes" id="UP000316217">
    <property type="component" value="Unassembled WGS sequence"/>
</dbReference>
<dbReference type="InterPro" id="IPR013815">
    <property type="entry name" value="ATP_grasp_subdomain_1"/>
</dbReference>
<keyword evidence="8" id="KW-1185">Reference proteome</keyword>
<dbReference type="PANTHER" id="PTHR43334:SF1">
    <property type="entry name" value="3-HYDROXYPROPIONATE--COA LIGASE [ADP-FORMING]"/>
    <property type="match status" value="1"/>
</dbReference>
<keyword evidence="2 4" id="KW-0547">Nucleotide-binding</keyword>
<evidence type="ECO:0000313" key="9">
    <source>
        <dbReference type="Proteomes" id="UP000316217"/>
    </source>
</evidence>
<evidence type="ECO:0000313" key="6">
    <source>
        <dbReference type="EMBL" id="RSN77791.1"/>
    </source>
</evidence>
<name>A0A429GVP6_9CREN</name>
<dbReference type="Proteomes" id="UP000277582">
    <property type="component" value="Unassembled WGS sequence"/>
</dbReference>
<dbReference type="GO" id="GO:0016874">
    <property type="term" value="F:ligase activity"/>
    <property type="evidence" value="ECO:0007669"/>
    <property type="project" value="UniProtKB-KW"/>
</dbReference>
<dbReference type="InterPro" id="IPR051538">
    <property type="entry name" value="Acyl-CoA_Synth/Transferase"/>
</dbReference>
<dbReference type="OrthoDB" id="18103at2157"/>
<keyword evidence="1" id="KW-0436">Ligase</keyword>
<dbReference type="AlphaFoldDB" id="A0A429GVP6"/>